<evidence type="ECO:0000256" key="1">
    <source>
        <dbReference type="SAM" id="Phobius"/>
    </source>
</evidence>
<proteinExistence type="predicted"/>
<gene>
    <name evidence="2" type="ORF">MNBD_BACTEROID07-1704</name>
</gene>
<sequence length="254" mass="29288">MKRIEKYIFLLMLVAVSLHALAFSPDSLMNRANRAYDQQQYDSAIIMYQRVLKQGLVSPTLYFNLGDAYYRKKDMPSAILYFEKAKKLDPNNADIQYNLNLANTMIPDKIEKIPVMFLKRWWNYFYDLFDANTWAILSLVSLAFLVLFIGIFILSRGRNIRKISFFIGLLLLLASVAAFGLASQKAYYMRHHNEAIIFTPTITAKSSPTPNSVDLFVIHQGTKVRLLDEVDGWEKIKLQNGSIGWLPKQSMKKI</sequence>
<protein>
    <submittedName>
        <fullName evidence="2">Uncharacterized protein</fullName>
    </submittedName>
</protein>
<dbReference type="EMBL" id="UOET01000057">
    <property type="protein sequence ID" value="VAW26749.1"/>
    <property type="molecule type" value="Genomic_DNA"/>
</dbReference>
<keyword evidence="1" id="KW-0812">Transmembrane</keyword>
<keyword evidence="1" id="KW-0472">Membrane</keyword>
<dbReference type="Pfam" id="PF13432">
    <property type="entry name" value="TPR_16"/>
    <property type="match status" value="1"/>
</dbReference>
<organism evidence="2">
    <name type="scientific">hydrothermal vent metagenome</name>
    <dbReference type="NCBI Taxonomy" id="652676"/>
    <lineage>
        <taxon>unclassified sequences</taxon>
        <taxon>metagenomes</taxon>
        <taxon>ecological metagenomes</taxon>
    </lineage>
</organism>
<dbReference type="AlphaFoldDB" id="A0A3B0UQ84"/>
<accession>A0A3B0UQ84</accession>
<feature type="transmembrane region" description="Helical" evidence="1">
    <location>
        <begin position="134"/>
        <end position="154"/>
    </location>
</feature>
<dbReference type="InterPro" id="IPR019734">
    <property type="entry name" value="TPR_rpt"/>
</dbReference>
<keyword evidence="1" id="KW-1133">Transmembrane helix</keyword>
<dbReference type="SUPFAM" id="SSF48452">
    <property type="entry name" value="TPR-like"/>
    <property type="match status" value="1"/>
</dbReference>
<reference evidence="2" key="1">
    <citation type="submission" date="2018-06" db="EMBL/GenBank/DDBJ databases">
        <authorList>
            <person name="Zhirakovskaya E."/>
        </authorList>
    </citation>
    <scope>NUCLEOTIDE SEQUENCE</scope>
</reference>
<dbReference type="Gene3D" id="2.30.30.40">
    <property type="entry name" value="SH3 Domains"/>
    <property type="match status" value="1"/>
</dbReference>
<dbReference type="PROSITE" id="PS50293">
    <property type="entry name" value="TPR_REGION"/>
    <property type="match status" value="1"/>
</dbReference>
<evidence type="ECO:0000313" key="2">
    <source>
        <dbReference type="EMBL" id="VAW26749.1"/>
    </source>
</evidence>
<dbReference type="SMART" id="SM00028">
    <property type="entry name" value="TPR"/>
    <property type="match status" value="2"/>
</dbReference>
<dbReference type="PROSITE" id="PS50005">
    <property type="entry name" value="TPR"/>
    <property type="match status" value="1"/>
</dbReference>
<dbReference type="InterPro" id="IPR011990">
    <property type="entry name" value="TPR-like_helical_dom_sf"/>
</dbReference>
<name>A0A3B0UQ84_9ZZZZ</name>
<dbReference type="Gene3D" id="1.25.40.10">
    <property type="entry name" value="Tetratricopeptide repeat domain"/>
    <property type="match status" value="1"/>
</dbReference>
<feature type="transmembrane region" description="Helical" evidence="1">
    <location>
        <begin position="163"/>
        <end position="182"/>
    </location>
</feature>